<protein>
    <submittedName>
        <fullName evidence="3">Uncharacterized protein</fullName>
    </submittedName>
</protein>
<evidence type="ECO:0000256" key="1">
    <source>
        <dbReference type="SAM" id="Phobius"/>
    </source>
</evidence>
<feature type="transmembrane region" description="Helical" evidence="1">
    <location>
        <begin position="50"/>
        <end position="74"/>
    </location>
</feature>
<accession>A0A1I7WJT9</accession>
<keyword evidence="1" id="KW-1133">Transmembrane helix</keyword>
<name>A0A1I7WJT9_HETBA</name>
<dbReference type="WBParaSite" id="Hba_05292">
    <property type="protein sequence ID" value="Hba_05292"/>
    <property type="gene ID" value="Hba_05292"/>
</dbReference>
<keyword evidence="1" id="KW-0812">Transmembrane</keyword>
<organism evidence="2 3">
    <name type="scientific">Heterorhabditis bacteriophora</name>
    <name type="common">Entomopathogenic nematode worm</name>
    <dbReference type="NCBI Taxonomy" id="37862"/>
    <lineage>
        <taxon>Eukaryota</taxon>
        <taxon>Metazoa</taxon>
        <taxon>Ecdysozoa</taxon>
        <taxon>Nematoda</taxon>
        <taxon>Chromadorea</taxon>
        <taxon>Rhabditida</taxon>
        <taxon>Rhabditina</taxon>
        <taxon>Rhabditomorpha</taxon>
        <taxon>Strongyloidea</taxon>
        <taxon>Heterorhabditidae</taxon>
        <taxon>Heterorhabditis</taxon>
    </lineage>
</organism>
<evidence type="ECO:0000313" key="3">
    <source>
        <dbReference type="WBParaSite" id="Hba_05292"/>
    </source>
</evidence>
<dbReference type="AlphaFoldDB" id="A0A1I7WJT9"/>
<sequence>MEPIYYCHFYLVNRLIATNNKTKKDPFYEMNIHNPNNFLEFMFDFLNISFSYTCLSIIIIVPLSTFIFLVFYLIL</sequence>
<evidence type="ECO:0000313" key="2">
    <source>
        <dbReference type="Proteomes" id="UP000095283"/>
    </source>
</evidence>
<keyword evidence="1" id="KW-0472">Membrane</keyword>
<reference evidence="3" key="1">
    <citation type="submission" date="2016-11" db="UniProtKB">
        <authorList>
            <consortium name="WormBaseParasite"/>
        </authorList>
    </citation>
    <scope>IDENTIFICATION</scope>
</reference>
<keyword evidence="2" id="KW-1185">Reference proteome</keyword>
<proteinExistence type="predicted"/>
<dbReference type="Proteomes" id="UP000095283">
    <property type="component" value="Unplaced"/>
</dbReference>